<gene>
    <name evidence="2" type="ORF">SGHV099</name>
</gene>
<sequence>MYKNNKIALYGTKVHALINKLIKKWEQEDNANMPESLKKFLTDNKLVLWKTECSLKYKGLSGRCDAIYYNNNTNEIFILDWKTRMTASKTKKELPFDNILQLNIYRKMMAGLLNRDSVKINLYIIYVHIDSLTFTPLKCPIIKDIFLNMCINKKLLTFDL</sequence>
<accession>B0YLQ3</accession>
<evidence type="ECO:0000313" key="2">
    <source>
        <dbReference type="EMBL" id="ABQ08872.1"/>
    </source>
</evidence>
<dbReference type="OrthoDB" id="40780at10239"/>
<dbReference type="KEGG" id="vg:5950863"/>
<dbReference type="RefSeq" id="YP_001687047.1">
    <property type="nucleotide sequence ID" value="NC_010356.1"/>
</dbReference>
<protein>
    <recommendedName>
        <fullName evidence="1">PD-(D/E)XK endonuclease-like domain-containing protein</fullName>
    </recommendedName>
</protein>
<dbReference type="InterPro" id="IPR038726">
    <property type="entry name" value="PDDEXK_AddAB-type"/>
</dbReference>
<keyword evidence="3" id="KW-1185">Reference proteome</keyword>
<dbReference type="Pfam" id="PF12705">
    <property type="entry name" value="PDDEXK_1"/>
    <property type="match status" value="1"/>
</dbReference>
<evidence type="ECO:0000313" key="3">
    <source>
        <dbReference type="Proteomes" id="UP000011301"/>
    </source>
</evidence>
<name>B0YLQ3_GHVS</name>
<dbReference type="InterPro" id="IPR011604">
    <property type="entry name" value="PDDEXK-like_dom_sf"/>
</dbReference>
<dbReference type="Gene3D" id="3.90.320.10">
    <property type="match status" value="1"/>
</dbReference>
<organism evidence="2 3">
    <name type="scientific">Glossina hytrovirus (isolate Glossina pallidipes/Ethiopia/Seibersdorf/-)</name>
    <name type="common">GHV</name>
    <dbReference type="NCBI Taxonomy" id="379529"/>
    <lineage>
        <taxon>Viruses</taxon>
        <taxon>Viruses incertae sedis</taxon>
        <taxon>Naldaviricetes</taxon>
        <taxon>Lefavirales</taxon>
        <taxon>Hytrosaviridae</taxon>
        <taxon>Glossinavirus</taxon>
        <taxon>Glossinavirus glopallidipedis</taxon>
    </lineage>
</organism>
<reference evidence="2 3" key="1">
    <citation type="journal article" date="2007" name="J. Virol. Methods">
        <title>Development of a non-destructive PCR method for detection of the salivary gland hypertrophy virus (SGHV) in tsetse flies.</title>
        <authorList>
            <person name="Abd-Alla A."/>
            <person name="Bossin H."/>
            <person name="Cousserans F."/>
            <person name="Parker A."/>
            <person name="Bergoin M."/>
            <person name="Robinson A."/>
        </authorList>
    </citation>
    <scope>NUCLEOTIDE SEQUENCE [LARGE SCALE GENOMIC DNA]</scope>
    <source>
        <strain evidence="3">Isolate Glossina pallidipes/Ethiopia/Seibersdorf/-</strain>
    </source>
</reference>
<feature type="domain" description="PD-(D/E)XK endonuclease-like" evidence="1">
    <location>
        <begin position="20"/>
        <end position="129"/>
    </location>
</feature>
<organismHost>
    <name type="scientific">Glossina</name>
    <name type="common">tsetse flies</name>
    <dbReference type="NCBI Taxonomy" id="7393"/>
</organismHost>
<proteinExistence type="predicted"/>
<reference evidence="2 3" key="2">
    <citation type="journal article" date="2008" name="J. Virol.">
        <title>Genome analysis of a Glossina pallidipes salivary gland hypertrophy virus reveals a novel, large, double-stranded circular DNA virus.</title>
        <authorList>
            <person name="Abd-Alla A.M."/>
            <person name="Cousserans F."/>
            <person name="Parker A.G."/>
            <person name="Jehle J.A."/>
            <person name="Parker N.J."/>
            <person name="Vlak J.M."/>
            <person name="Robinson A.S."/>
            <person name="Bergoin M."/>
        </authorList>
    </citation>
    <scope>NUCLEOTIDE SEQUENCE [LARGE SCALE GENOMIC DNA]</scope>
    <source>
        <strain evidence="3">Isolate Glossina pallidipes/Ethiopia/Seibersdorf/-</strain>
    </source>
</reference>
<dbReference type="EMBL" id="EF568108">
    <property type="protein sequence ID" value="ABQ08872.1"/>
    <property type="molecule type" value="Genomic_DNA"/>
</dbReference>
<evidence type="ECO:0000259" key="1">
    <source>
        <dbReference type="Pfam" id="PF12705"/>
    </source>
</evidence>
<dbReference type="GeneID" id="5950863"/>
<dbReference type="Proteomes" id="UP000011301">
    <property type="component" value="Segment"/>
</dbReference>